<dbReference type="EMBL" id="LFJN01000001">
    <property type="protein sequence ID" value="KPI45923.1"/>
    <property type="molecule type" value="Genomic_DNA"/>
</dbReference>
<dbReference type="RefSeq" id="XP_018005886.1">
    <property type="nucleotide sequence ID" value="XM_018145858.1"/>
</dbReference>
<dbReference type="PANTHER" id="PTHR43401:SF2">
    <property type="entry name" value="L-THREONINE 3-DEHYDROGENASE"/>
    <property type="match status" value="1"/>
</dbReference>
<dbReference type="GeneID" id="28737727"/>
<dbReference type="STRING" id="1664694.A0A0N1P3W2"/>
<comment type="caution">
    <text evidence="4">The sequence shown here is derived from an EMBL/GenBank/DDBJ whole genome shotgun (WGS) entry which is preliminary data.</text>
</comment>
<dbReference type="Pfam" id="PF08240">
    <property type="entry name" value="ADH_N"/>
    <property type="match status" value="1"/>
</dbReference>
<dbReference type="InterPro" id="IPR011032">
    <property type="entry name" value="GroES-like_sf"/>
</dbReference>
<dbReference type="Gene3D" id="3.40.50.720">
    <property type="entry name" value="NAD(P)-binding Rossmann-like Domain"/>
    <property type="match status" value="1"/>
</dbReference>
<organism evidence="4 5">
    <name type="scientific">Cyphellophora attinorum</name>
    <dbReference type="NCBI Taxonomy" id="1664694"/>
    <lineage>
        <taxon>Eukaryota</taxon>
        <taxon>Fungi</taxon>
        <taxon>Dikarya</taxon>
        <taxon>Ascomycota</taxon>
        <taxon>Pezizomycotina</taxon>
        <taxon>Eurotiomycetes</taxon>
        <taxon>Chaetothyriomycetidae</taxon>
        <taxon>Chaetothyriales</taxon>
        <taxon>Cyphellophoraceae</taxon>
        <taxon>Cyphellophora</taxon>
    </lineage>
</organism>
<dbReference type="CDD" id="cd05188">
    <property type="entry name" value="MDR"/>
    <property type="match status" value="1"/>
</dbReference>
<dbReference type="Proteomes" id="UP000038010">
    <property type="component" value="Unassembled WGS sequence"/>
</dbReference>
<accession>A0A0N1P3W2</accession>
<reference evidence="4 5" key="1">
    <citation type="submission" date="2015-06" db="EMBL/GenBank/DDBJ databases">
        <title>Draft genome of the ant-associated black yeast Phialophora attae CBS 131958.</title>
        <authorList>
            <person name="Moreno L.F."/>
            <person name="Stielow B.J."/>
            <person name="de Hoog S."/>
            <person name="Vicente V.A."/>
            <person name="Weiss V.A."/>
            <person name="de Vries M."/>
            <person name="Cruz L.M."/>
            <person name="Souza E.M."/>
        </authorList>
    </citation>
    <scope>NUCLEOTIDE SEQUENCE [LARGE SCALE GENOMIC DNA]</scope>
    <source>
        <strain evidence="4 5">CBS 131958</strain>
    </source>
</reference>
<dbReference type="InterPro" id="IPR013149">
    <property type="entry name" value="ADH-like_C"/>
</dbReference>
<dbReference type="InterPro" id="IPR036291">
    <property type="entry name" value="NAD(P)-bd_dom_sf"/>
</dbReference>
<dbReference type="PANTHER" id="PTHR43401">
    <property type="entry name" value="L-THREONINE 3-DEHYDROGENASE"/>
    <property type="match status" value="1"/>
</dbReference>
<proteinExistence type="predicted"/>
<keyword evidence="5" id="KW-1185">Reference proteome</keyword>
<dbReference type="SUPFAM" id="SSF50129">
    <property type="entry name" value="GroES-like"/>
    <property type="match status" value="1"/>
</dbReference>
<evidence type="ECO:0000313" key="4">
    <source>
        <dbReference type="EMBL" id="KPI45923.1"/>
    </source>
</evidence>
<evidence type="ECO:0000256" key="1">
    <source>
        <dbReference type="ARBA" id="ARBA00023002"/>
    </source>
</evidence>
<dbReference type="InterPro" id="IPR013154">
    <property type="entry name" value="ADH-like_N"/>
</dbReference>
<feature type="domain" description="Alcohol dehydrogenase-like N-terminal" evidence="3">
    <location>
        <begin position="33"/>
        <end position="145"/>
    </location>
</feature>
<dbReference type="AlphaFoldDB" id="A0A0N1P3W2"/>
<evidence type="ECO:0000259" key="3">
    <source>
        <dbReference type="Pfam" id="PF08240"/>
    </source>
</evidence>
<sequence length="381" mass="41497">MTSTTTTTMKALRQHRQYEPLVVEEVAIPTAEPGSAVLEVLAAGVISYTRDVYDGTRKYPYVTPLTTGSSAIGRIHAVGPDSTKLQKGQLVLFDITVRSRDDSSHVFLSAIISGFTEGSRKLMQHWADGTYAEYVKAPLENVFALDEARLMGELGYKIPDLLSMTRLLVPWGGLIDINLAPGETVVVAPATGSFGTGAVQLALAMGARVIAMGRNARVLAQLREKFSEQYPADRLLTVPITGNLEEEMTALKAAAGTRPIDAFYDISPDAATNATYFKAAIMSLRHSGRISLMGGQRSEDVKIPYHRVMHWNLQLKGKWMYEREDVPKFLRLVEAGNLSLGGRAGAAAVKEFSLEQWKEAFDYASEHASDGQGTCLVPAKA</sequence>
<protein>
    <recommendedName>
        <fullName evidence="6">Alcohol dehydrogenase</fullName>
    </recommendedName>
</protein>
<name>A0A0N1P3W2_9EURO</name>
<gene>
    <name evidence="4" type="ORF">AB675_562</name>
</gene>
<evidence type="ECO:0000259" key="2">
    <source>
        <dbReference type="Pfam" id="PF00107"/>
    </source>
</evidence>
<dbReference type="GO" id="GO:0016491">
    <property type="term" value="F:oxidoreductase activity"/>
    <property type="evidence" value="ECO:0007669"/>
    <property type="project" value="UniProtKB-KW"/>
</dbReference>
<dbReference type="InterPro" id="IPR050129">
    <property type="entry name" value="Zn_alcohol_dh"/>
</dbReference>
<dbReference type="Gene3D" id="3.90.180.10">
    <property type="entry name" value="Medium-chain alcohol dehydrogenases, catalytic domain"/>
    <property type="match status" value="1"/>
</dbReference>
<feature type="domain" description="Alcohol dehydrogenase-like C-terminal" evidence="2">
    <location>
        <begin position="195"/>
        <end position="334"/>
    </location>
</feature>
<dbReference type="SUPFAM" id="SSF51735">
    <property type="entry name" value="NAD(P)-binding Rossmann-fold domains"/>
    <property type="match status" value="1"/>
</dbReference>
<evidence type="ECO:0000313" key="5">
    <source>
        <dbReference type="Proteomes" id="UP000038010"/>
    </source>
</evidence>
<keyword evidence="1" id="KW-0560">Oxidoreductase</keyword>
<dbReference type="Pfam" id="PF00107">
    <property type="entry name" value="ADH_zinc_N"/>
    <property type="match status" value="1"/>
</dbReference>
<dbReference type="VEuPathDB" id="FungiDB:AB675_562"/>
<evidence type="ECO:0008006" key="6">
    <source>
        <dbReference type="Google" id="ProtNLM"/>
    </source>
</evidence>
<dbReference type="OrthoDB" id="5407715at2759"/>